<organism evidence="1 2">
    <name type="scientific">Aliikangiella maris</name>
    <dbReference type="NCBI Taxonomy" id="3162458"/>
    <lineage>
        <taxon>Bacteria</taxon>
        <taxon>Pseudomonadati</taxon>
        <taxon>Pseudomonadota</taxon>
        <taxon>Gammaproteobacteria</taxon>
        <taxon>Oceanospirillales</taxon>
        <taxon>Pleioneaceae</taxon>
        <taxon>Aliikangiella</taxon>
    </lineage>
</organism>
<proteinExistence type="predicted"/>
<dbReference type="Proteomes" id="UP001548189">
    <property type="component" value="Unassembled WGS sequence"/>
</dbReference>
<name>A0ABV2BYV8_9GAMM</name>
<evidence type="ECO:0000313" key="2">
    <source>
        <dbReference type="Proteomes" id="UP001548189"/>
    </source>
</evidence>
<reference evidence="1 2" key="1">
    <citation type="submission" date="2024-06" db="EMBL/GenBank/DDBJ databases">
        <authorList>
            <person name="Li F."/>
        </authorList>
    </citation>
    <scope>NUCLEOTIDE SEQUENCE [LARGE SCALE GENOMIC DNA]</scope>
    <source>
        <strain evidence="1 2">GXAS 311</strain>
    </source>
</reference>
<evidence type="ECO:0000313" key="1">
    <source>
        <dbReference type="EMBL" id="MET1256747.1"/>
    </source>
</evidence>
<sequence length="234" mass="26650">MQSNLAQLNNKDHKNTKLKVNQNFNHLANHHIAPVIMHEIPNAASDLPVVFVKNSENDDFLCVALLGLKEGENLLVKEGVWQGPFIPAGYTHYPLALVPHPEDQNKYSITIVTDSEAVSESEGEALYDEEGKETEYLSKRRRTLENYYQCAVLTRNFIKMLQDLELLEEQGFSFEVGEDKRNITGVYVVNEKKLNELSDEQFLDLRQKGLLAPIYAHLISLKQTQRLVGRIATK</sequence>
<dbReference type="EMBL" id="JBEVCJ010000026">
    <property type="protein sequence ID" value="MET1256747.1"/>
    <property type="molecule type" value="Genomic_DNA"/>
</dbReference>
<gene>
    <name evidence="1" type="ORF">ABVT43_16515</name>
</gene>
<dbReference type="RefSeq" id="WP_353897330.1">
    <property type="nucleotide sequence ID" value="NZ_JBEVCJ010000026.1"/>
</dbReference>
<dbReference type="Pfam" id="PF07277">
    <property type="entry name" value="SapC"/>
    <property type="match status" value="1"/>
</dbReference>
<accession>A0ABV2BYV8</accession>
<keyword evidence="2" id="KW-1185">Reference proteome</keyword>
<comment type="caution">
    <text evidence="1">The sequence shown here is derived from an EMBL/GenBank/DDBJ whole genome shotgun (WGS) entry which is preliminary data.</text>
</comment>
<protein>
    <submittedName>
        <fullName evidence="1">SapC family protein</fullName>
    </submittedName>
</protein>
<dbReference type="InterPro" id="IPR010836">
    <property type="entry name" value="SapC"/>
</dbReference>